<dbReference type="InterPro" id="IPR007712">
    <property type="entry name" value="RelE/ParE_toxin"/>
</dbReference>
<reference evidence="2 3" key="1">
    <citation type="submission" date="2018-06" db="EMBL/GenBank/DDBJ databases">
        <authorList>
            <consortium name="Pathogen Informatics"/>
            <person name="Doyle S."/>
        </authorList>
    </citation>
    <scope>NUCLEOTIDE SEQUENCE [LARGE SCALE GENOMIC DNA]</scope>
    <source>
        <strain evidence="2 3">NCTC11296</strain>
    </source>
</reference>
<protein>
    <submittedName>
        <fullName evidence="2">Plasmid stabilisation system protein</fullName>
    </submittedName>
</protein>
<evidence type="ECO:0000256" key="1">
    <source>
        <dbReference type="ARBA" id="ARBA00022649"/>
    </source>
</evidence>
<dbReference type="Pfam" id="PF05016">
    <property type="entry name" value="ParE_toxin"/>
    <property type="match status" value="1"/>
</dbReference>
<dbReference type="RefSeq" id="WP_017807121.1">
    <property type="nucleotide sequence ID" value="NZ_PQVK01000133.1"/>
</dbReference>
<gene>
    <name evidence="2" type="ORF">NCTC11296_00023</name>
</gene>
<organism evidence="2 3">
    <name type="scientific">Avibacterium paragallinarum</name>
    <name type="common">Haemophilus gallinarum</name>
    <dbReference type="NCBI Taxonomy" id="728"/>
    <lineage>
        <taxon>Bacteria</taxon>
        <taxon>Pseudomonadati</taxon>
        <taxon>Pseudomonadota</taxon>
        <taxon>Gammaproteobacteria</taxon>
        <taxon>Pasteurellales</taxon>
        <taxon>Pasteurellaceae</taxon>
        <taxon>Avibacterium</taxon>
    </lineage>
</organism>
<sequence>MPAKRLIVTPKADNEIKSILADVQAYTGSIPSLIKLKNAFIERFNLIASFPKAGKRRDDGTRETFCRHYRIVYRESDDCIEIITVIHSRRRYPQDE</sequence>
<dbReference type="EMBL" id="UGHK01000001">
    <property type="protein sequence ID" value="STO70144.1"/>
    <property type="molecule type" value="Genomic_DNA"/>
</dbReference>
<evidence type="ECO:0000313" key="3">
    <source>
        <dbReference type="Proteomes" id="UP000254465"/>
    </source>
</evidence>
<name>A0A377I4C9_AVIPA</name>
<evidence type="ECO:0000313" key="2">
    <source>
        <dbReference type="EMBL" id="STO70144.1"/>
    </source>
</evidence>
<accession>A0A377I4C9</accession>
<proteinExistence type="predicted"/>
<dbReference type="AlphaFoldDB" id="A0A377I4C9"/>
<keyword evidence="1" id="KW-1277">Toxin-antitoxin system</keyword>
<dbReference type="Proteomes" id="UP000254465">
    <property type="component" value="Unassembled WGS sequence"/>
</dbReference>
<dbReference type="Gene3D" id="3.30.2310.20">
    <property type="entry name" value="RelE-like"/>
    <property type="match status" value="1"/>
</dbReference>
<dbReference type="InterPro" id="IPR035093">
    <property type="entry name" value="RelE/ParE_toxin_dom_sf"/>
</dbReference>